<protein>
    <submittedName>
        <fullName evidence="1">Uncharacterized protein</fullName>
    </submittedName>
</protein>
<dbReference type="Proteomes" id="UP000541352">
    <property type="component" value="Unassembled WGS sequence"/>
</dbReference>
<proteinExistence type="predicted"/>
<organism evidence="1 2">
    <name type="scientific">Runella defluvii</name>
    <dbReference type="NCBI Taxonomy" id="370973"/>
    <lineage>
        <taxon>Bacteria</taxon>
        <taxon>Pseudomonadati</taxon>
        <taxon>Bacteroidota</taxon>
        <taxon>Cytophagia</taxon>
        <taxon>Cytophagales</taxon>
        <taxon>Spirosomataceae</taxon>
        <taxon>Runella</taxon>
    </lineage>
</organism>
<evidence type="ECO:0000313" key="2">
    <source>
        <dbReference type="Proteomes" id="UP000541352"/>
    </source>
</evidence>
<comment type="caution">
    <text evidence="1">The sequence shown here is derived from an EMBL/GenBank/DDBJ whole genome shotgun (WGS) entry which is preliminary data.</text>
</comment>
<dbReference type="EMBL" id="JACIBY010000009">
    <property type="protein sequence ID" value="MBB3840132.1"/>
    <property type="molecule type" value="Genomic_DNA"/>
</dbReference>
<name>A0A7W5ZR60_9BACT</name>
<dbReference type="AlphaFoldDB" id="A0A7W5ZR60"/>
<dbReference type="RefSeq" id="WP_183976911.1">
    <property type="nucleotide sequence ID" value="NZ_JACIBY010000009.1"/>
</dbReference>
<dbReference type="InterPro" id="IPR009091">
    <property type="entry name" value="RCC1/BLIP-II"/>
</dbReference>
<accession>A0A7W5ZR60</accession>
<sequence length="695" mass="74459">MKAFYYPLLLKRLKNRSTFYFGMSLLLARITSFDSFAQSGFELGDPAYSTLSWDHISTNDNNDVSAAIGKTRDGRVYTWGSNKGFYIKTGLSKDNKYIFQVAPYFVQLPAGETAAKVRMAISTGASAAAGAGTYPNFFCLTTSGKMYAWGINRGLAGSDLATFPRYTSSIADNDSTRAKRSPILMTNIGESTFVDMDFSSLNGYGVVIGASGTAYHIGTHGSSSTFLTTFAAMPKPAGVSAGFKYTNVWVSHAAGYILIYLKGDDGNVYFTGSMSGNALSGVPSIYYRNTPAPTLTSDETAGNVRNITPRLVPFPAGEDIIEIKTRSKSIYGNTYAISASGKAYTAGAWRFARSAGGTNPPGSDYFHYVVAPLKTAPPAAQLDVWSPNNTFPIDTVYTLKQFTEVAMPPGVTSILDIQGGRDYGEQNYGTLIVGNNNKVYWSGTGTGFNINDKNIGNYLQVSSASRLMPDQCKEVTYGHSTSYYSWSYEAINFRGAHKLFESQYMQNQLGIIAKSGRGYFVGYLYPNTGAGKIQSVTDPWAIYPTPIANELLLSCNDSPGTGGPLGEPVSTPAVGVIDCSKTKLYPAPVQGTPSELSLLVTINVTTIGDFSPITISGSGMSLVSGFDKVTATTTGVQTFHIPIKYNGSTLTNNFQFTIGSAGSCSADLTNKPSNEITKVWSLNNCTAITPGVLSK</sequence>
<dbReference type="Gene3D" id="2.130.10.30">
    <property type="entry name" value="Regulator of chromosome condensation 1/beta-lactamase-inhibitor protein II"/>
    <property type="match status" value="1"/>
</dbReference>
<keyword evidence="2" id="KW-1185">Reference proteome</keyword>
<evidence type="ECO:0000313" key="1">
    <source>
        <dbReference type="EMBL" id="MBB3840132.1"/>
    </source>
</evidence>
<gene>
    <name evidence="1" type="ORF">FHS57_004145</name>
</gene>
<dbReference type="SUPFAM" id="SSF50985">
    <property type="entry name" value="RCC1/BLIP-II"/>
    <property type="match status" value="2"/>
</dbReference>
<reference evidence="1 2" key="1">
    <citation type="submission" date="2020-08" db="EMBL/GenBank/DDBJ databases">
        <title>Genomic Encyclopedia of Type Strains, Phase IV (KMG-IV): sequencing the most valuable type-strain genomes for metagenomic binning, comparative biology and taxonomic classification.</title>
        <authorList>
            <person name="Goeker M."/>
        </authorList>
    </citation>
    <scope>NUCLEOTIDE SEQUENCE [LARGE SCALE GENOMIC DNA]</scope>
    <source>
        <strain evidence="1 2">DSM 17976</strain>
    </source>
</reference>